<evidence type="ECO:0000313" key="3">
    <source>
        <dbReference type="EMBL" id="RHB07166.1"/>
    </source>
</evidence>
<proteinExistence type="predicted"/>
<keyword evidence="1" id="KW-1133">Transmembrane helix</keyword>
<dbReference type="InterPro" id="IPR036514">
    <property type="entry name" value="SGNH_hydro_sf"/>
</dbReference>
<comment type="caution">
    <text evidence="3">The sequence shown here is derived from an EMBL/GenBank/DDBJ whole genome shotgun (WGS) entry which is preliminary data.</text>
</comment>
<keyword evidence="1" id="KW-0472">Membrane</keyword>
<evidence type="ECO:0000313" key="4">
    <source>
        <dbReference type="Proteomes" id="UP000285288"/>
    </source>
</evidence>
<dbReference type="Gene3D" id="3.90.1720.10">
    <property type="entry name" value="endopeptidase domain like (from Nostoc punctiforme)"/>
    <property type="match status" value="1"/>
</dbReference>
<protein>
    <recommendedName>
        <fullName evidence="2">Phage tail lysozyme domain-containing protein</fullName>
    </recommendedName>
</protein>
<dbReference type="Pfam" id="PF18013">
    <property type="entry name" value="Phage_lysozyme2"/>
    <property type="match status" value="1"/>
</dbReference>
<dbReference type="Gene3D" id="1.10.530.10">
    <property type="match status" value="1"/>
</dbReference>
<dbReference type="EMBL" id="QSGD01000015">
    <property type="protein sequence ID" value="RHB07166.1"/>
    <property type="molecule type" value="Genomic_DNA"/>
</dbReference>
<evidence type="ECO:0000259" key="2">
    <source>
        <dbReference type="Pfam" id="PF18013"/>
    </source>
</evidence>
<organism evidence="3 4">
    <name type="scientific">Holdemanella biformis</name>
    <dbReference type="NCBI Taxonomy" id="1735"/>
    <lineage>
        <taxon>Bacteria</taxon>
        <taxon>Bacillati</taxon>
        <taxon>Bacillota</taxon>
        <taxon>Erysipelotrichia</taxon>
        <taxon>Erysipelotrichales</taxon>
        <taxon>Erysipelotrichaceae</taxon>
        <taxon>Holdemanella</taxon>
    </lineage>
</organism>
<dbReference type="Gene3D" id="3.40.50.1110">
    <property type="entry name" value="SGNH hydrolase"/>
    <property type="match status" value="1"/>
</dbReference>
<name>A0A413UD28_9FIRM</name>
<dbReference type="Pfam" id="PF00657">
    <property type="entry name" value="Lipase_GDSL"/>
    <property type="match status" value="1"/>
</dbReference>
<keyword evidence="1" id="KW-0812">Transmembrane</keyword>
<accession>A0A413UD28</accession>
<gene>
    <name evidence="3" type="ORF">DW907_05225</name>
</gene>
<dbReference type="SUPFAM" id="SSF52266">
    <property type="entry name" value="SGNH hydrolase"/>
    <property type="match status" value="1"/>
</dbReference>
<dbReference type="Proteomes" id="UP000285288">
    <property type="component" value="Unassembled WGS sequence"/>
</dbReference>
<dbReference type="InterPro" id="IPR001087">
    <property type="entry name" value="GDSL"/>
</dbReference>
<feature type="transmembrane region" description="Helical" evidence="1">
    <location>
        <begin position="14"/>
        <end position="34"/>
    </location>
</feature>
<evidence type="ECO:0000256" key="1">
    <source>
        <dbReference type="SAM" id="Phobius"/>
    </source>
</evidence>
<sequence>MGNLKKYTKLIRKAWIGIAIGVSVSIMMLPPILLSQMIMMDQEDKCSSEATGSIDVSSDGSVEENKKAIWNYLKASGYSDEATAGLMGNMYAESGFKPDVSEIGGAGYGLVQWTTQGYKTALKNYAAQQGKETSDLKLQLDFLCIQQLPSFRWSVRGTTYFKDTEELKKSNSVTKVTEAFMNCFERCNTSYVSCTVERRSQYSMKVYNQFRGQSADADSASTGISGRIIWVGDSRTVGMQSAITEGKNKWICSVGKGYIWFVNTAINAVNKSLKDTDTIVVNLGVNDIGNYEKYTNKLNALIDSDWKKAKSVVVMSVNPVDEVKCAGNYAIKNNQIEKFNAYLKKNLRRKIVYVDTYTSLLGNIQTDDGLHYSASTYKSIYDKIRDTKTRSSTDSVCESEGSGGILTAEGVMVDFNSKYYTYSADITKGNPNVCAVNKAGAWYPYGSDCTTLSVTGRFNKMICSSYAAGRYWDVNYHDSPYPLPTNWDQKLTIDHVSPGTGKYSRDINNPIPKSIISITSGNGRVMHLGFIEGVDVDGSVVISECNVTSNESKYGFRCRKWKSVKEYMTNTLGPGTTLNGFYGR</sequence>
<dbReference type="InterPro" id="IPR041219">
    <property type="entry name" value="Phage_lysozyme2"/>
</dbReference>
<dbReference type="GO" id="GO:0016788">
    <property type="term" value="F:hydrolase activity, acting on ester bonds"/>
    <property type="evidence" value="ECO:0007669"/>
    <property type="project" value="InterPro"/>
</dbReference>
<reference evidence="3 4" key="1">
    <citation type="submission" date="2018-08" db="EMBL/GenBank/DDBJ databases">
        <title>A genome reference for cultivated species of the human gut microbiota.</title>
        <authorList>
            <person name="Zou Y."/>
            <person name="Xue W."/>
            <person name="Luo G."/>
        </authorList>
    </citation>
    <scope>NUCLEOTIDE SEQUENCE [LARGE SCALE GENOMIC DNA]</scope>
    <source>
        <strain evidence="3 4">AM42-13AC</strain>
    </source>
</reference>
<dbReference type="AlphaFoldDB" id="A0A413UD28"/>
<dbReference type="RefSeq" id="WP_118011184.1">
    <property type="nucleotide sequence ID" value="NZ_QSGD01000015.1"/>
</dbReference>
<feature type="domain" description="Phage tail lysozyme" evidence="2">
    <location>
        <begin position="64"/>
        <end position="210"/>
    </location>
</feature>